<name>A0A3B1DRA4_9ZZZZ</name>
<sequence>MLFARKFQDIIQELSGLGQDDMEFILSLCRFVSETSLSCERKMGIMKLQGFVKQIDNE</sequence>
<evidence type="ECO:0000313" key="1">
    <source>
        <dbReference type="EMBL" id="VAX38664.1"/>
    </source>
</evidence>
<gene>
    <name evidence="1" type="ORF">MNBD_PLANCTO02-1544</name>
</gene>
<dbReference type="AlphaFoldDB" id="A0A3B1DRA4"/>
<organism evidence="1">
    <name type="scientific">hydrothermal vent metagenome</name>
    <dbReference type="NCBI Taxonomy" id="652676"/>
    <lineage>
        <taxon>unclassified sequences</taxon>
        <taxon>metagenomes</taxon>
        <taxon>ecological metagenomes</taxon>
    </lineage>
</organism>
<accession>A0A3B1DRA4</accession>
<protein>
    <submittedName>
        <fullName evidence="1">Uncharacterized protein</fullName>
    </submittedName>
</protein>
<proteinExistence type="predicted"/>
<reference evidence="1" key="1">
    <citation type="submission" date="2018-06" db="EMBL/GenBank/DDBJ databases">
        <authorList>
            <person name="Zhirakovskaya E."/>
        </authorList>
    </citation>
    <scope>NUCLEOTIDE SEQUENCE</scope>
</reference>
<dbReference type="EMBL" id="UOGL01000241">
    <property type="protein sequence ID" value="VAX38664.1"/>
    <property type="molecule type" value="Genomic_DNA"/>
</dbReference>